<dbReference type="Gene3D" id="4.10.240.10">
    <property type="entry name" value="Zn(2)-C6 fungal-type DNA-binding domain"/>
    <property type="match status" value="1"/>
</dbReference>
<dbReference type="SMART" id="SM00066">
    <property type="entry name" value="GAL4"/>
    <property type="match status" value="1"/>
</dbReference>
<evidence type="ECO:0000256" key="4">
    <source>
        <dbReference type="ARBA" id="ARBA00023242"/>
    </source>
</evidence>
<organism evidence="8 9">
    <name type="scientific">Talaromyces marneffei (strain ATCC 18224 / CBS 334.59 / QM 7333)</name>
    <name type="common">Penicillium marneffei</name>
    <dbReference type="NCBI Taxonomy" id="441960"/>
    <lineage>
        <taxon>Eukaryota</taxon>
        <taxon>Fungi</taxon>
        <taxon>Dikarya</taxon>
        <taxon>Ascomycota</taxon>
        <taxon>Pezizomycotina</taxon>
        <taxon>Eurotiomycetes</taxon>
        <taxon>Eurotiomycetidae</taxon>
        <taxon>Eurotiales</taxon>
        <taxon>Trichocomaceae</taxon>
        <taxon>Talaromyces</taxon>
        <taxon>Talaromyces sect. Talaromyces</taxon>
    </lineage>
</organism>
<dbReference type="SUPFAM" id="SSF57701">
    <property type="entry name" value="Zn2/Cys6 DNA-binding domain"/>
    <property type="match status" value="1"/>
</dbReference>
<dbReference type="PROSITE" id="PS50048">
    <property type="entry name" value="ZN2_CY6_FUNGAL_2"/>
    <property type="match status" value="1"/>
</dbReference>
<dbReference type="GO" id="GO:0008270">
    <property type="term" value="F:zinc ion binding"/>
    <property type="evidence" value="ECO:0007669"/>
    <property type="project" value="InterPro"/>
</dbReference>
<keyword evidence="1" id="KW-0805">Transcription regulation</keyword>
<feature type="coiled-coil region" evidence="5">
    <location>
        <begin position="492"/>
        <end position="522"/>
    </location>
</feature>
<feature type="region of interest" description="Disordered" evidence="6">
    <location>
        <begin position="194"/>
        <end position="214"/>
    </location>
</feature>
<reference evidence="9" key="1">
    <citation type="journal article" date="2015" name="Genome Announc.">
        <title>Genome sequence of the AIDS-associated pathogen Penicillium marneffei (ATCC18224) and its near taxonomic relative Talaromyces stipitatus (ATCC10500).</title>
        <authorList>
            <person name="Nierman W.C."/>
            <person name="Fedorova-Abrams N.D."/>
            <person name="Andrianopoulos A."/>
        </authorList>
    </citation>
    <scope>NUCLEOTIDE SEQUENCE [LARGE SCALE GENOMIC DNA]</scope>
    <source>
        <strain evidence="9">ATCC 18224 / CBS 334.59 / QM 7333</strain>
    </source>
</reference>
<dbReference type="InterPro" id="IPR001138">
    <property type="entry name" value="Zn2Cys6_DnaBD"/>
</dbReference>
<feature type="compositionally biased region" description="Polar residues" evidence="6">
    <location>
        <begin position="115"/>
        <end position="139"/>
    </location>
</feature>
<dbReference type="VEuPathDB" id="FungiDB:PMAA_035150"/>
<feature type="region of interest" description="Disordered" evidence="6">
    <location>
        <begin position="249"/>
        <end position="279"/>
    </location>
</feature>
<keyword evidence="2" id="KW-0238">DNA-binding</keyword>
<gene>
    <name evidence="8" type="ORF">PMAA_035150</name>
</gene>
<keyword evidence="5" id="KW-0175">Coiled coil</keyword>
<evidence type="ECO:0000256" key="5">
    <source>
        <dbReference type="SAM" id="Coils"/>
    </source>
</evidence>
<dbReference type="OrthoDB" id="4151048at2759"/>
<dbReference type="InterPro" id="IPR036864">
    <property type="entry name" value="Zn2-C6_fun-type_DNA-bd_sf"/>
</dbReference>
<dbReference type="Pfam" id="PF00172">
    <property type="entry name" value="Zn_clus"/>
    <property type="match status" value="1"/>
</dbReference>
<keyword evidence="9" id="KW-1185">Reference proteome</keyword>
<evidence type="ECO:0000259" key="7">
    <source>
        <dbReference type="PROSITE" id="PS50048"/>
    </source>
</evidence>
<evidence type="ECO:0000256" key="3">
    <source>
        <dbReference type="ARBA" id="ARBA00023163"/>
    </source>
</evidence>
<proteinExistence type="predicted"/>
<dbReference type="CDD" id="cd00067">
    <property type="entry name" value="GAL4"/>
    <property type="match status" value="1"/>
</dbReference>
<dbReference type="PhylomeDB" id="B6Q754"/>
<keyword evidence="4" id="KW-0539">Nucleus</keyword>
<evidence type="ECO:0000256" key="2">
    <source>
        <dbReference type="ARBA" id="ARBA00023125"/>
    </source>
</evidence>
<evidence type="ECO:0000313" key="8">
    <source>
        <dbReference type="EMBL" id="EEA28719.1"/>
    </source>
</evidence>
<dbReference type="EMBL" id="DS995899">
    <property type="protein sequence ID" value="EEA28719.1"/>
    <property type="molecule type" value="Genomic_DNA"/>
</dbReference>
<sequence>MSFHQDEFQDLEDLIFGLGQSLDGSNEESSWGRSDMSFFDEFLQENDDPRLQPILDEAQESEGILAEAVRALINYTHPDDLSSTAINMNTNNGLGLDRPLDVLRPLLNENPYRTGYQNVNLQPQSDENPYRTEYQTTNPRPRPEPILGRQNVNPQPASEQIIHSMAGQNPEMVTSYGNANMHGMHDSYFSPPVHNDPRPTTASTYANTSETAGSPVSFDMIGNLIPKREASAVSRRLSDISAEGDQTLGSAAAKRMHSSEVEGTNDDLTQDDSRRKRRRVITPDHNHKIEWDDSTRPKYTRKIVNENARYRHALKLRRAKSSCPEGVKSLYQHLKSEIIPKKSYYRKKGTEATVSATAPGAAASHQFVPPAAGTVLSGGGGATSSSTSNRRARQANPRTHIPVETVRQAAPEGWDPYDNGYYSGDDNVSDAGKEIRGKASDYKPPRMACRRCNKLKQPCDHAYPACSLCAKYGERCRYRDDLTGRQIRPGQLEEVEVALHDAQEEINRLKKQVKSMEEARNLRNDAQQ</sequence>
<dbReference type="GO" id="GO:0000981">
    <property type="term" value="F:DNA-binding transcription factor activity, RNA polymerase II-specific"/>
    <property type="evidence" value="ECO:0007669"/>
    <property type="project" value="InterPro"/>
</dbReference>
<evidence type="ECO:0000313" key="9">
    <source>
        <dbReference type="Proteomes" id="UP000001294"/>
    </source>
</evidence>
<dbReference type="HOGENOM" id="CLU_621391_0_0_1"/>
<evidence type="ECO:0000256" key="6">
    <source>
        <dbReference type="SAM" id="MobiDB-lite"/>
    </source>
</evidence>
<dbReference type="Proteomes" id="UP000001294">
    <property type="component" value="Unassembled WGS sequence"/>
</dbReference>
<name>B6Q754_TALMQ</name>
<feature type="compositionally biased region" description="Polar residues" evidence="6">
    <location>
        <begin position="198"/>
        <end position="214"/>
    </location>
</feature>
<feature type="region of interest" description="Disordered" evidence="6">
    <location>
        <begin position="373"/>
        <end position="397"/>
    </location>
</feature>
<feature type="region of interest" description="Disordered" evidence="6">
    <location>
        <begin position="112"/>
        <end position="146"/>
    </location>
</feature>
<evidence type="ECO:0000256" key="1">
    <source>
        <dbReference type="ARBA" id="ARBA00023015"/>
    </source>
</evidence>
<dbReference type="GO" id="GO:0003677">
    <property type="term" value="F:DNA binding"/>
    <property type="evidence" value="ECO:0007669"/>
    <property type="project" value="UniProtKB-KW"/>
</dbReference>
<accession>B6Q754</accession>
<dbReference type="AlphaFoldDB" id="B6Q754"/>
<protein>
    <recommendedName>
        <fullName evidence="7">Zn(2)-C6 fungal-type domain-containing protein</fullName>
    </recommendedName>
</protein>
<keyword evidence="3" id="KW-0804">Transcription</keyword>
<feature type="domain" description="Zn(2)-C6 fungal-type" evidence="7">
    <location>
        <begin position="448"/>
        <end position="478"/>
    </location>
</feature>